<dbReference type="AlphaFoldDB" id="A0A813GP04"/>
<evidence type="ECO:0000313" key="3">
    <source>
        <dbReference type="EMBL" id="CAE8626812.1"/>
    </source>
</evidence>
<evidence type="ECO:0000256" key="1">
    <source>
        <dbReference type="ARBA" id="ARBA00006322"/>
    </source>
</evidence>
<dbReference type="PANTHER" id="PTHR31449:SF3">
    <property type="entry name" value="UPF0598 PROTEIN C8ORF82"/>
    <property type="match status" value="1"/>
</dbReference>
<dbReference type="InterPro" id="IPR028108">
    <property type="entry name" value="DUF4505"/>
</dbReference>
<name>A0A813GP04_POLGL</name>
<accession>A0A813GP04</accession>
<dbReference type="Pfam" id="PF14956">
    <property type="entry name" value="DUF4505"/>
    <property type="match status" value="1"/>
</dbReference>
<gene>
    <name evidence="3" type="ORF">PGLA1383_LOCUS43704</name>
</gene>
<reference evidence="3" key="1">
    <citation type="submission" date="2021-02" db="EMBL/GenBank/DDBJ databases">
        <authorList>
            <person name="Dougan E. K."/>
            <person name="Rhodes N."/>
            <person name="Thang M."/>
            <person name="Chan C."/>
        </authorList>
    </citation>
    <scope>NUCLEOTIDE SEQUENCE</scope>
</reference>
<organism evidence="3 4">
    <name type="scientific">Polarella glacialis</name>
    <name type="common">Dinoflagellate</name>
    <dbReference type="NCBI Taxonomy" id="89957"/>
    <lineage>
        <taxon>Eukaryota</taxon>
        <taxon>Sar</taxon>
        <taxon>Alveolata</taxon>
        <taxon>Dinophyceae</taxon>
        <taxon>Suessiales</taxon>
        <taxon>Suessiaceae</taxon>
        <taxon>Polarella</taxon>
    </lineage>
</organism>
<comment type="caution">
    <text evidence="3">The sequence shown here is derived from an EMBL/GenBank/DDBJ whole genome shotgun (WGS) entry which is preliminary data.</text>
</comment>
<dbReference type="PANTHER" id="PTHR31449">
    <property type="entry name" value="UPF0598 PROTEIN C8ORF82"/>
    <property type="match status" value="1"/>
</dbReference>
<keyword evidence="4" id="KW-1185">Reference proteome</keyword>
<evidence type="ECO:0000256" key="2">
    <source>
        <dbReference type="SAM" id="MobiDB-lite"/>
    </source>
</evidence>
<dbReference type="Proteomes" id="UP000654075">
    <property type="component" value="Unassembled WGS sequence"/>
</dbReference>
<dbReference type="OrthoDB" id="10260024at2759"/>
<comment type="similarity">
    <text evidence="1">Belongs to the UPF0598 family.</text>
</comment>
<proteinExistence type="inferred from homology"/>
<protein>
    <submittedName>
        <fullName evidence="3">Uncharacterized protein</fullName>
    </submittedName>
</protein>
<evidence type="ECO:0000313" key="4">
    <source>
        <dbReference type="Proteomes" id="UP000654075"/>
    </source>
</evidence>
<sequence>MGLTRNFVSAPARQVFRLRGCRGAANSHLAAAAAAASKTKTTTATTPAAAASKTKTTTATTPTAAAAAETKTTTTATPPTTAAAAETKTTTTKAATPPTPPTTAASPDVHWPDGTPKKFRGKENWKNWINWESPFRDETDELNRQRHFFWEVDEKGALWRLELDQPGKRFGQMRFPKVLDDFFGHLQRNDSGVFQEAFPFVSLRTHEHYFLRWAAGGPSRESVEAPIVFNDLRDGELRSVTAGEIASSITTRFDPAALRLTADGRLLHPVWTTARSGKTEQGPEARGRQRVCFFAALDASTAQTVLEEFCRESDGNSEGDCDTAPSLGQPRKSGFVLCWEGSETALLLLEVSGQEEGPTM</sequence>
<dbReference type="EMBL" id="CAJNNV010029041">
    <property type="protein sequence ID" value="CAE8626812.1"/>
    <property type="molecule type" value="Genomic_DNA"/>
</dbReference>
<feature type="region of interest" description="Disordered" evidence="2">
    <location>
        <begin position="35"/>
        <end position="118"/>
    </location>
</feature>
<feature type="compositionally biased region" description="Low complexity" evidence="2">
    <location>
        <begin position="35"/>
        <end position="96"/>
    </location>
</feature>